<reference evidence="2" key="2">
    <citation type="submission" date="2018-03" db="EMBL/GenBank/DDBJ databases">
        <title>The Triticum urartu genome reveals the dynamic nature of wheat genome evolution.</title>
        <authorList>
            <person name="Ling H."/>
            <person name="Ma B."/>
            <person name="Shi X."/>
            <person name="Liu H."/>
            <person name="Dong L."/>
            <person name="Sun H."/>
            <person name="Cao Y."/>
            <person name="Gao Q."/>
            <person name="Zheng S."/>
            <person name="Li Y."/>
            <person name="Yu Y."/>
            <person name="Du H."/>
            <person name="Qi M."/>
            <person name="Li Y."/>
            <person name="Yu H."/>
            <person name="Cui Y."/>
            <person name="Wang N."/>
            <person name="Chen C."/>
            <person name="Wu H."/>
            <person name="Zhao Y."/>
            <person name="Zhang J."/>
            <person name="Li Y."/>
            <person name="Zhou W."/>
            <person name="Zhang B."/>
            <person name="Hu W."/>
            <person name="Eijk M."/>
            <person name="Tang J."/>
            <person name="Witsenboer H."/>
            <person name="Zhao S."/>
            <person name="Li Z."/>
            <person name="Zhang A."/>
            <person name="Wang D."/>
            <person name="Liang C."/>
        </authorList>
    </citation>
    <scope>NUCLEOTIDE SEQUENCE [LARGE SCALE GENOMIC DNA]</scope>
    <source>
        <strain evidence="2">cv. G1812</strain>
    </source>
</reference>
<accession>A0A8R7TFK5</accession>
<proteinExistence type="predicted"/>
<organism evidence="2 3">
    <name type="scientific">Triticum urartu</name>
    <name type="common">Red wild einkorn</name>
    <name type="synonym">Crithodium urartu</name>
    <dbReference type="NCBI Taxonomy" id="4572"/>
    <lineage>
        <taxon>Eukaryota</taxon>
        <taxon>Viridiplantae</taxon>
        <taxon>Streptophyta</taxon>
        <taxon>Embryophyta</taxon>
        <taxon>Tracheophyta</taxon>
        <taxon>Spermatophyta</taxon>
        <taxon>Magnoliopsida</taxon>
        <taxon>Liliopsida</taxon>
        <taxon>Poales</taxon>
        <taxon>Poaceae</taxon>
        <taxon>BOP clade</taxon>
        <taxon>Pooideae</taxon>
        <taxon>Triticodae</taxon>
        <taxon>Triticeae</taxon>
        <taxon>Triticinae</taxon>
        <taxon>Triticum</taxon>
    </lineage>
</organism>
<dbReference type="Proteomes" id="UP000015106">
    <property type="component" value="Chromosome 2"/>
</dbReference>
<protein>
    <submittedName>
        <fullName evidence="2">Uncharacterized protein</fullName>
    </submittedName>
</protein>
<dbReference type="EnsemblPlants" id="TuG1812G0200002026.01.T01">
    <property type="protein sequence ID" value="TuG1812G0200002026.01.T01"/>
    <property type="gene ID" value="TuG1812G0200002026.01"/>
</dbReference>
<evidence type="ECO:0000313" key="2">
    <source>
        <dbReference type="EnsemblPlants" id="TuG1812G0200002026.01.T01"/>
    </source>
</evidence>
<evidence type="ECO:0000313" key="3">
    <source>
        <dbReference type="Proteomes" id="UP000015106"/>
    </source>
</evidence>
<reference evidence="2" key="3">
    <citation type="submission" date="2022-06" db="UniProtKB">
        <authorList>
            <consortium name="EnsemblPlants"/>
        </authorList>
    </citation>
    <scope>IDENTIFICATION</scope>
</reference>
<feature type="compositionally biased region" description="Acidic residues" evidence="1">
    <location>
        <begin position="49"/>
        <end position="60"/>
    </location>
</feature>
<feature type="region of interest" description="Disordered" evidence="1">
    <location>
        <begin position="1"/>
        <end position="148"/>
    </location>
</feature>
<name>A0A8R7TFK5_TRIUA</name>
<dbReference type="AlphaFoldDB" id="A0A8R7TFK5"/>
<evidence type="ECO:0000256" key="1">
    <source>
        <dbReference type="SAM" id="MobiDB-lite"/>
    </source>
</evidence>
<reference evidence="3" key="1">
    <citation type="journal article" date="2013" name="Nature">
        <title>Draft genome of the wheat A-genome progenitor Triticum urartu.</title>
        <authorList>
            <person name="Ling H.Q."/>
            <person name="Zhao S."/>
            <person name="Liu D."/>
            <person name="Wang J."/>
            <person name="Sun H."/>
            <person name="Zhang C."/>
            <person name="Fan H."/>
            <person name="Li D."/>
            <person name="Dong L."/>
            <person name="Tao Y."/>
            <person name="Gao C."/>
            <person name="Wu H."/>
            <person name="Li Y."/>
            <person name="Cui Y."/>
            <person name="Guo X."/>
            <person name="Zheng S."/>
            <person name="Wang B."/>
            <person name="Yu K."/>
            <person name="Liang Q."/>
            <person name="Yang W."/>
            <person name="Lou X."/>
            <person name="Chen J."/>
            <person name="Feng M."/>
            <person name="Jian J."/>
            <person name="Zhang X."/>
            <person name="Luo G."/>
            <person name="Jiang Y."/>
            <person name="Liu J."/>
            <person name="Wang Z."/>
            <person name="Sha Y."/>
            <person name="Zhang B."/>
            <person name="Wu H."/>
            <person name="Tang D."/>
            <person name="Shen Q."/>
            <person name="Xue P."/>
            <person name="Zou S."/>
            <person name="Wang X."/>
            <person name="Liu X."/>
            <person name="Wang F."/>
            <person name="Yang Y."/>
            <person name="An X."/>
            <person name="Dong Z."/>
            <person name="Zhang K."/>
            <person name="Zhang X."/>
            <person name="Luo M.C."/>
            <person name="Dvorak J."/>
            <person name="Tong Y."/>
            <person name="Wang J."/>
            <person name="Yang H."/>
            <person name="Li Z."/>
            <person name="Wang D."/>
            <person name="Zhang A."/>
            <person name="Wang J."/>
        </authorList>
    </citation>
    <scope>NUCLEOTIDE SEQUENCE</scope>
    <source>
        <strain evidence="3">cv. G1812</strain>
    </source>
</reference>
<feature type="compositionally biased region" description="Basic and acidic residues" evidence="1">
    <location>
        <begin position="109"/>
        <end position="120"/>
    </location>
</feature>
<dbReference type="Gramene" id="TuG1812G0200002026.01.T01">
    <property type="protein sequence ID" value="TuG1812G0200002026.01.T01"/>
    <property type="gene ID" value="TuG1812G0200002026.01"/>
</dbReference>
<feature type="compositionally biased region" description="Low complexity" evidence="1">
    <location>
        <begin position="88"/>
        <end position="102"/>
    </location>
</feature>
<feature type="compositionally biased region" description="Gly residues" evidence="1">
    <location>
        <begin position="1"/>
        <end position="22"/>
    </location>
</feature>
<keyword evidence="3" id="KW-1185">Reference proteome</keyword>
<feature type="compositionally biased region" description="Basic and acidic residues" evidence="1">
    <location>
        <begin position="130"/>
        <end position="148"/>
    </location>
</feature>
<sequence length="148" mass="15131">MEGEGQLGGAFMGSTGSGGDGDSLGHAWEGENDSRSGCDNLDDASANELDPDNPAQEEEALPPPQAAANPRARGCVQGVPSPQREAAHGAQQAAQPGEPPGQVLVPESPHPDKDPDRATRECAAVAGERQATDGEHDDPGGDAEPHLR</sequence>